<proteinExistence type="predicted"/>
<comment type="caution">
    <text evidence="4">The sequence shown here is derived from an EMBL/GenBank/DDBJ whole genome shotgun (WGS) entry which is preliminary data.</text>
</comment>
<organism evidence="4 5">
    <name type="scientific">Sphingobacterium faecale</name>
    <dbReference type="NCBI Taxonomy" id="2803775"/>
    <lineage>
        <taxon>Bacteria</taxon>
        <taxon>Pseudomonadati</taxon>
        <taxon>Bacteroidota</taxon>
        <taxon>Sphingobacteriia</taxon>
        <taxon>Sphingobacteriales</taxon>
        <taxon>Sphingobacteriaceae</taxon>
        <taxon>Sphingobacterium</taxon>
    </lineage>
</organism>
<dbReference type="Pfam" id="PF04773">
    <property type="entry name" value="FecR"/>
    <property type="match status" value="1"/>
</dbReference>
<dbReference type="InterPro" id="IPR012373">
    <property type="entry name" value="Ferrdict_sens_TM"/>
</dbReference>
<feature type="domain" description="Protein FecR C-terminal" evidence="3">
    <location>
        <begin position="296"/>
        <end position="361"/>
    </location>
</feature>
<dbReference type="Gene3D" id="3.55.50.30">
    <property type="match status" value="1"/>
</dbReference>
<dbReference type="InterPro" id="IPR032508">
    <property type="entry name" value="FecR_C"/>
</dbReference>
<dbReference type="PIRSF" id="PIRSF018266">
    <property type="entry name" value="FecR"/>
    <property type="match status" value="1"/>
</dbReference>
<accession>A0ABS1R5M6</accession>
<reference evidence="4 5" key="1">
    <citation type="submission" date="2021-01" db="EMBL/GenBank/DDBJ databases">
        <title>C459-1 draft genome sequence.</title>
        <authorList>
            <person name="Zhang X.-F."/>
        </authorList>
    </citation>
    <scope>NUCLEOTIDE SEQUENCE [LARGE SCALE GENOMIC DNA]</scope>
    <source>
        <strain evidence="5">C459-1</strain>
    </source>
</reference>
<feature type="transmembrane region" description="Helical" evidence="1">
    <location>
        <begin position="87"/>
        <end position="110"/>
    </location>
</feature>
<evidence type="ECO:0000256" key="1">
    <source>
        <dbReference type="SAM" id="Phobius"/>
    </source>
</evidence>
<feature type="domain" description="FecR protein" evidence="2">
    <location>
        <begin position="130"/>
        <end position="213"/>
    </location>
</feature>
<dbReference type="Pfam" id="PF16344">
    <property type="entry name" value="FecR_C"/>
    <property type="match status" value="1"/>
</dbReference>
<dbReference type="Proteomes" id="UP000625283">
    <property type="component" value="Unassembled WGS sequence"/>
</dbReference>
<keyword evidence="1" id="KW-0472">Membrane</keyword>
<keyword evidence="5" id="KW-1185">Reference proteome</keyword>
<dbReference type="PANTHER" id="PTHR30273">
    <property type="entry name" value="PERIPLASMIC SIGNAL SENSOR AND SIGMA FACTOR ACTIVATOR FECR-RELATED"/>
    <property type="match status" value="1"/>
</dbReference>
<dbReference type="PANTHER" id="PTHR30273:SF2">
    <property type="entry name" value="PROTEIN FECR"/>
    <property type="match status" value="1"/>
</dbReference>
<keyword evidence="1" id="KW-0812">Transmembrane</keyword>
<sequence>MSHKDYKEVEDFLIDDTFQQYCAQENEQCVQYWERYIQQHPDQQDVIARAQRLFAVLTGHKRRVIQQMDNLRNTINQQNKRKPIKRWAIVATSIAVAAALTLFGFMYLGYFKTTETAIEDLAMSATGQIYQTIKGEKKTFTLEDGTKVTLNSESKLEIDTDFGKATRQVSLTGEAYLDVKKDADKPFVLHTNEFDIRVLGTSFNVKAYPDELASEALLIEGLIELKSKGKNENSIVIKPNQKVTIYKNEMIANLETEAKKAAKPKANVKEIAIQDVPNDEKHEMADIAWKENRLAMVDQDFNELKSILERWYDINITLKGPAIGKYRFTATFKEEDINQVLKALQKVEPFNYEIHGKDVIIYEK</sequence>
<keyword evidence="1" id="KW-1133">Transmembrane helix</keyword>
<protein>
    <submittedName>
        <fullName evidence="4">DUF4974 domain-containing protein</fullName>
    </submittedName>
</protein>
<name>A0ABS1R5M6_9SPHI</name>
<evidence type="ECO:0000313" key="4">
    <source>
        <dbReference type="EMBL" id="MBL1409151.1"/>
    </source>
</evidence>
<evidence type="ECO:0000259" key="3">
    <source>
        <dbReference type="Pfam" id="PF16344"/>
    </source>
</evidence>
<dbReference type="RefSeq" id="WP_202102907.1">
    <property type="nucleotide sequence ID" value="NZ_JAERTY010000005.1"/>
</dbReference>
<evidence type="ECO:0000259" key="2">
    <source>
        <dbReference type="Pfam" id="PF04773"/>
    </source>
</evidence>
<evidence type="ECO:0000313" key="5">
    <source>
        <dbReference type="Proteomes" id="UP000625283"/>
    </source>
</evidence>
<gene>
    <name evidence="4" type="ORF">JKG61_10345</name>
</gene>
<dbReference type="InterPro" id="IPR006860">
    <property type="entry name" value="FecR"/>
</dbReference>
<dbReference type="Gene3D" id="2.60.120.1440">
    <property type="match status" value="1"/>
</dbReference>
<dbReference type="EMBL" id="JAERTY010000005">
    <property type="protein sequence ID" value="MBL1409151.1"/>
    <property type="molecule type" value="Genomic_DNA"/>
</dbReference>